<evidence type="ECO:0000256" key="5">
    <source>
        <dbReference type="ARBA" id="ARBA00022679"/>
    </source>
</evidence>
<proteinExistence type="predicted"/>
<accession>A0A6J6E4N1</accession>
<feature type="transmembrane region" description="Helical" evidence="10">
    <location>
        <begin position="300"/>
        <end position="317"/>
    </location>
</feature>
<feature type="transmembrane region" description="Helical" evidence="10">
    <location>
        <begin position="323"/>
        <end position="341"/>
    </location>
</feature>
<feature type="transmembrane region" description="Helical" evidence="10">
    <location>
        <begin position="158"/>
        <end position="175"/>
    </location>
</feature>
<feature type="transmembrane region" description="Helical" evidence="10">
    <location>
        <begin position="234"/>
        <end position="254"/>
    </location>
</feature>
<feature type="transmembrane region" description="Helical" evidence="10">
    <location>
        <begin position="370"/>
        <end position="391"/>
    </location>
</feature>
<reference evidence="11" key="1">
    <citation type="submission" date="2020-05" db="EMBL/GenBank/DDBJ databases">
        <authorList>
            <person name="Chiriac C."/>
            <person name="Salcher M."/>
            <person name="Ghai R."/>
            <person name="Kavagutti S V."/>
        </authorList>
    </citation>
    <scope>NUCLEOTIDE SEQUENCE</scope>
</reference>
<protein>
    <submittedName>
        <fullName evidence="11">Unannotated protein</fullName>
    </submittedName>
</protein>
<gene>
    <name evidence="11" type="ORF">UFOPK1704_00448</name>
</gene>
<dbReference type="GO" id="GO:0004376">
    <property type="term" value="F:GPI mannosyltransferase activity"/>
    <property type="evidence" value="ECO:0007669"/>
    <property type="project" value="InterPro"/>
</dbReference>
<keyword evidence="8 10" id="KW-1133">Transmembrane helix</keyword>
<evidence type="ECO:0000256" key="9">
    <source>
        <dbReference type="ARBA" id="ARBA00023136"/>
    </source>
</evidence>
<keyword evidence="4" id="KW-0328">Glycosyltransferase</keyword>
<sequence length="396" mass="43219">MNTPSLLTRVLPPATDPWGRALRVGAIAYVLSRVFVIMGVAVVVAAQAVWARLNNEEPAGGLSGLVEVLSNWDGHWYMEVARSGYPHHIMPNVTYFVSDARAAFFPLYPRVVHYIDNVLPGGPVSIALLINIVLGGAFVYLSGRIARHLFDVKTAQKTMILVALFPGSFVLSWAYSEAMLLTLAALCFLALHRHMWLLAGILAAFGTAARPNGLALVAACGVAALIAIKEDREWKALVAPALAPLGFIGFMLFLRHHTGEDLAWFRVQREAWKEGTSFGATAVTRTFDFFLNPTSSPTSLLTAASMIALIIGLVALWKHRIPLMYIAYSAVIIALMLLPATVTARPRFLFTAFPLLIPVARMLRDDEEKWWPTVVLIMATGLVAVTGMYGVRAAIP</sequence>
<dbReference type="AlphaFoldDB" id="A0A6J6E4N1"/>
<keyword evidence="6 10" id="KW-0812">Transmembrane</keyword>
<dbReference type="UniPathway" id="UPA00196"/>
<dbReference type="GO" id="GO:0005789">
    <property type="term" value="C:endoplasmic reticulum membrane"/>
    <property type="evidence" value="ECO:0007669"/>
    <property type="project" value="UniProtKB-SubCell"/>
</dbReference>
<feature type="transmembrane region" description="Helical" evidence="10">
    <location>
        <begin position="212"/>
        <end position="228"/>
    </location>
</feature>
<feature type="transmembrane region" description="Helical" evidence="10">
    <location>
        <begin position="30"/>
        <end position="50"/>
    </location>
</feature>
<evidence type="ECO:0000256" key="3">
    <source>
        <dbReference type="ARBA" id="ARBA00022502"/>
    </source>
</evidence>
<dbReference type="InterPro" id="IPR007315">
    <property type="entry name" value="PIG-V/Gpi18"/>
</dbReference>
<keyword evidence="5" id="KW-0808">Transferase</keyword>
<feature type="transmembrane region" description="Helical" evidence="10">
    <location>
        <begin position="126"/>
        <end position="146"/>
    </location>
</feature>
<dbReference type="Pfam" id="PF04188">
    <property type="entry name" value="Mannosyl_trans2"/>
    <property type="match status" value="1"/>
</dbReference>
<evidence type="ECO:0000256" key="7">
    <source>
        <dbReference type="ARBA" id="ARBA00022824"/>
    </source>
</evidence>
<dbReference type="PANTHER" id="PTHR12468:SF2">
    <property type="entry name" value="GPI MANNOSYLTRANSFERASE 2"/>
    <property type="match status" value="1"/>
</dbReference>
<keyword evidence="7" id="KW-0256">Endoplasmic reticulum</keyword>
<evidence type="ECO:0000313" key="11">
    <source>
        <dbReference type="EMBL" id="CAB4571157.1"/>
    </source>
</evidence>
<comment type="subcellular location">
    <subcellularLocation>
        <location evidence="1">Endoplasmic reticulum membrane</location>
        <topology evidence="1">Multi-pass membrane protein</topology>
    </subcellularLocation>
</comment>
<dbReference type="EMBL" id="CAEZTQ010000065">
    <property type="protein sequence ID" value="CAB4571157.1"/>
    <property type="molecule type" value="Genomic_DNA"/>
</dbReference>
<evidence type="ECO:0000256" key="2">
    <source>
        <dbReference type="ARBA" id="ARBA00004687"/>
    </source>
</evidence>
<evidence type="ECO:0000256" key="1">
    <source>
        <dbReference type="ARBA" id="ARBA00004477"/>
    </source>
</evidence>
<dbReference type="PANTHER" id="PTHR12468">
    <property type="entry name" value="GPI MANNOSYLTRANSFERASE 2"/>
    <property type="match status" value="1"/>
</dbReference>
<comment type="pathway">
    <text evidence="2">Glycolipid biosynthesis; glycosylphosphatidylinositol-anchor biosynthesis.</text>
</comment>
<organism evidence="11">
    <name type="scientific">freshwater metagenome</name>
    <dbReference type="NCBI Taxonomy" id="449393"/>
    <lineage>
        <taxon>unclassified sequences</taxon>
        <taxon>metagenomes</taxon>
        <taxon>ecological metagenomes</taxon>
    </lineage>
</organism>
<evidence type="ECO:0000256" key="6">
    <source>
        <dbReference type="ARBA" id="ARBA00022692"/>
    </source>
</evidence>
<keyword evidence="3" id="KW-0337">GPI-anchor biosynthesis</keyword>
<evidence type="ECO:0000256" key="4">
    <source>
        <dbReference type="ARBA" id="ARBA00022676"/>
    </source>
</evidence>
<evidence type="ECO:0000256" key="10">
    <source>
        <dbReference type="SAM" id="Phobius"/>
    </source>
</evidence>
<name>A0A6J6E4N1_9ZZZZ</name>
<evidence type="ECO:0000256" key="8">
    <source>
        <dbReference type="ARBA" id="ARBA00022989"/>
    </source>
</evidence>
<keyword evidence="9 10" id="KW-0472">Membrane</keyword>
<dbReference type="GO" id="GO:0000009">
    <property type="term" value="F:alpha-1,6-mannosyltransferase activity"/>
    <property type="evidence" value="ECO:0007669"/>
    <property type="project" value="InterPro"/>
</dbReference>
<dbReference type="GO" id="GO:0006506">
    <property type="term" value="P:GPI anchor biosynthetic process"/>
    <property type="evidence" value="ECO:0007669"/>
    <property type="project" value="UniProtKB-UniPathway"/>
</dbReference>